<evidence type="ECO:0000256" key="1">
    <source>
        <dbReference type="SAM" id="MobiDB-lite"/>
    </source>
</evidence>
<protein>
    <recommendedName>
        <fullName evidence="2">PPM-type phosphatase domain-containing protein</fullName>
    </recommendedName>
</protein>
<keyword evidence="4" id="KW-1185">Reference proteome</keyword>
<feature type="region of interest" description="Disordered" evidence="1">
    <location>
        <begin position="124"/>
        <end position="159"/>
    </location>
</feature>
<dbReference type="RefSeq" id="XP_002785090.1">
    <property type="nucleotide sequence ID" value="XM_002785044.1"/>
</dbReference>
<evidence type="ECO:0000313" key="3">
    <source>
        <dbReference type="EMBL" id="EER16886.1"/>
    </source>
</evidence>
<gene>
    <name evidence="3" type="ORF">Pmar_PMAR004738</name>
</gene>
<dbReference type="EMBL" id="GG672691">
    <property type="protein sequence ID" value="EER16886.1"/>
    <property type="molecule type" value="Genomic_DNA"/>
</dbReference>
<dbReference type="Pfam" id="PF00481">
    <property type="entry name" value="PP2C"/>
    <property type="match status" value="1"/>
</dbReference>
<dbReference type="Gene3D" id="3.60.40.10">
    <property type="entry name" value="PPM-type phosphatase domain"/>
    <property type="match status" value="1"/>
</dbReference>
<feature type="domain" description="PPM-type phosphatase" evidence="2">
    <location>
        <begin position="3"/>
        <end position="59"/>
    </location>
</feature>
<reference evidence="3 4" key="1">
    <citation type="submission" date="2008-07" db="EMBL/GenBank/DDBJ databases">
        <authorList>
            <person name="El-Sayed N."/>
            <person name="Caler E."/>
            <person name="Inman J."/>
            <person name="Amedeo P."/>
            <person name="Hass B."/>
            <person name="Wortman J."/>
        </authorList>
    </citation>
    <scope>NUCLEOTIDE SEQUENCE [LARGE SCALE GENOMIC DNA]</scope>
    <source>
        <strain evidence="4">ATCC 50983 / TXsc</strain>
    </source>
</reference>
<accession>C5KF84</accession>
<dbReference type="InterPro" id="IPR036457">
    <property type="entry name" value="PPM-type-like_dom_sf"/>
</dbReference>
<feature type="compositionally biased region" description="Basic residues" evidence="1">
    <location>
        <begin position="139"/>
        <end position="153"/>
    </location>
</feature>
<dbReference type="InterPro" id="IPR001932">
    <property type="entry name" value="PPM-type_phosphatase-like_dom"/>
</dbReference>
<dbReference type="SUPFAM" id="SSF81606">
    <property type="entry name" value="PP2C-like"/>
    <property type="match status" value="1"/>
</dbReference>
<dbReference type="Proteomes" id="UP000007800">
    <property type="component" value="Unassembled WGS sequence"/>
</dbReference>
<sequence>MKASATYERRRISQAGGNVSDGRVAGVLEPSRTIGDFDVKMKIPPDVISITPEVRCVDLLSTGRGGSEETREYGGFGLIMSATDARQAGSVDDCTCQVALVYAPPGEGEAKSSAREACVQSSPYCGEDKENSVEMQSGGKRRRRRKRKRKKRGSSAVEEMHEAVVTVDNGNNDEVISLASDFGVEMEEIVTLPVVEEEEENLTLWRDKENSVEMQSGGKRRRRRKRKRKKRGSSAVEEMHEPVVTVDSGNNDEVISLASDFGVEMEEIVSLPVVEEEEENLTLWRVKQWATEMVSSEETESSCSDDDDDECTPKWGAGPANGSMLEFLWGEVEGRSSTGCFSSELSGSRCTECRSFARRETSRWCGTTSGDGPIVLCGAKKEEKVKECQRRAERAGKVGS</sequence>
<dbReference type="AlphaFoldDB" id="C5KF84"/>
<dbReference type="GeneID" id="9052891"/>
<feature type="region of interest" description="Disordered" evidence="1">
    <location>
        <begin position="207"/>
        <end position="238"/>
    </location>
</feature>
<dbReference type="InParanoid" id="C5KF84"/>
<name>C5KF84_PERM5</name>
<evidence type="ECO:0000313" key="4">
    <source>
        <dbReference type="Proteomes" id="UP000007800"/>
    </source>
</evidence>
<feature type="compositionally biased region" description="Basic residues" evidence="1">
    <location>
        <begin position="218"/>
        <end position="232"/>
    </location>
</feature>
<proteinExistence type="predicted"/>
<evidence type="ECO:0000259" key="2">
    <source>
        <dbReference type="Pfam" id="PF00481"/>
    </source>
</evidence>
<organism evidence="4">
    <name type="scientific">Perkinsus marinus (strain ATCC 50983 / TXsc)</name>
    <dbReference type="NCBI Taxonomy" id="423536"/>
    <lineage>
        <taxon>Eukaryota</taxon>
        <taxon>Sar</taxon>
        <taxon>Alveolata</taxon>
        <taxon>Perkinsozoa</taxon>
        <taxon>Perkinsea</taxon>
        <taxon>Perkinsida</taxon>
        <taxon>Perkinsidae</taxon>
        <taxon>Perkinsus</taxon>
    </lineage>
</organism>
<dbReference type="OrthoDB" id="10264738at2759"/>